<dbReference type="Gene3D" id="1.10.287.70">
    <property type="match status" value="1"/>
</dbReference>
<feature type="transmembrane region" description="Helical" evidence="1">
    <location>
        <begin position="84"/>
        <end position="108"/>
    </location>
</feature>
<keyword evidence="1" id="KW-1133">Transmembrane helix</keyword>
<keyword evidence="1" id="KW-0472">Membrane</keyword>
<dbReference type="SUPFAM" id="SSF81324">
    <property type="entry name" value="Voltage-gated potassium channels"/>
    <property type="match status" value="1"/>
</dbReference>
<evidence type="ECO:0000256" key="1">
    <source>
        <dbReference type="SAM" id="Phobius"/>
    </source>
</evidence>
<dbReference type="InterPro" id="IPR003148">
    <property type="entry name" value="RCK_N"/>
</dbReference>
<dbReference type="PROSITE" id="PS51201">
    <property type="entry name" value="RCK_N"/>
    <property type="match status" value="1"/>
</dbReference>
<dbReference type="OrthoDB" id="43518at2157"/>
<feature type="transmembrane region" description="Helical" evidence="1">
    <location>
        <begin position="22"/>
        <end position="42"/>
    </location>
</feature>
<dbReference type="InterPro" id="IPR006037">
    <property type="entry name" value="RCK_C"/>
</dbReference>
<dbReference type="Proteomes" id="UP000198531">
    <property type="component" value="Unassembled WGS sequence"/>
</dbReference>
<organism evidence="4 5">
    <name type="scientific">Halogeometricum rufum</name>
    <dbReference type="NCBI Taxonomy" id="553469"/>
    <lineage>
        <taxon>Archaea</taxon>
        <taxon>Methanobacteriati</taxon>
        <taxon>Methanobacteriota</taxon>
        <taxon>Stenosarchaea group</taxon>
        <taxon>Halobacteria</taxon>
        <taxon>Halobacteriales</taxon>
        <taxon>Haloferacaceae</taxon>
        <taxon>Halogeometricum</taxon>
    </lineage>
</organism>
<dbReference type="SUPFAM" id="SSF116726">
    <property type="entry name" value="TrkA C-terminal domain-like"/>
    <property type="match status" value="2"/>
</dbReference>
<evidence type="ECO:0000313" key="4">
    <source>
        <dbReference type="EMBL" id="SFR36607.1"/>
    </source>
</evidence>
<dbReference type="EMBL" id="FOYT01000001">
    <property type="protein sequence ID" value="SFR36607.1"/>
    <property type="molecule type" value="Genomic_DNA"/>
</dbReference>
<dbReference type="PANTHER" id="PTHR43833">
    <property type="entry name" value="POTASSIUM CHANNEL PROTEIN 2-RELATED-RELATED"/>
    <property type="match status" value="1"/>
</dbReference>
<name>A0A1I6G3I2_9EURY</name>
<dbReference type="GO" id="GO:0006813">
    <property type="term" value="P:potassium ion transport"/>
    <property type="evidence" value="ECO:0007669"/>
    <property type="project" value="InterPro"/>
</dbReference>
<dbReference type="Pfam" id="PF02254">
    <property type="entry name" value="TrkA_N"/>
    <property type="match status" value="2"/>
</dbReference>
<dbReference type="PROSITE" id="PS51202">
    <property type="entry name" value="RCK_C"/>
    <property type="match status" value="2"/>
</dbReference>
<dbReference type="PANTHER" id="PTHR43833:SF9">
    <property type="entry name" value="POTASSIUM CHANNEL PROTEIN YUGO-RELATED"/>
    <property type="match status" value="1"/>
</dbReference>
<feature type="domain" description="RCK C-terminal" evidence="3">
    <location>
        <begin position="264"/>
        <end position="351"/>
    </location>
</feature>
<protein>
    <submittedName>
        <fullName evidence="4">Trk K+ transport system, NAD-binding component</fullName>
    </submittedName>
</protein>
<reference evidence="5" key="1">
    <citation type="submission" date="2016-10" db="EMBL/GenBank/DDBJ databases">
        <authorList>
            <person name="Varghese N."/>
            <person name="Submissions S."/>
        </authorList>
    </citation>
    <scope>NUCLEOTIDE SEQUENCE [LARGE SCALE GENOMIC DNA]</scope>
    <source>
        <strain evidence="5">CGMCC 1.7736</strain>
    </source>
</reference>
<feature type="domain" description="RCK N-terminal" evidence="2">
    <location>
        <begin position="123"/>
        <end position="237"/>
    </location>
</feature>
<dbReference type="RefSeq" id="WP_089804249.1">
    <property type="nucleotide sequence ID" value="NZ_FOYT01000001.1"/>
</dbReference>
<dbReference type="InterPro" id="IPR036291">
    <property type="entry name" value="NAD(P)-bd_dom_sf"/>
</dbReference>
<dbReference type="Gene3D" id="3.30.70.1450">
    <property type="entry name" value="Regulator of K+ conductance, C-terminal domain"/>
    <property type="match status" value="2"/>
</dbReference>
<keyword evidence="1" id="KW-0812">Transmembrane</keyword>
<evidence type="ECO:0000259" key="3">
    <source>
        <dbReference type="PROSITE" id="PS51202"/>
    </source>
</evidence>
<evidence type="ECO:0000313" key="5">
    <source>
        <dbReference type="Proteomes" id="UP000198531"/>
    </source>
</evidence>
<dbReference type="InterPro" id="IPR050721">
    <property type="entry name" value="Trk_Ktr_HKT_K-transport"/>
</dbReference>
<feature type="transmembrane region" description="Helical" evidence="1">
    <location>
        <begin position="54"/>
        <end position="72"/>
    </location>
</feature>
<dbReference type="Pfam" id="PF02080">
    <property type="entry name" value="TrkA_C"/>
    <property type="match status" value="1"/>
</dbReference>
<dbReference type="SUPFAM" id="SSF51735">
    <property type="entry name" value="NAD(P)-binding Rossmann-fold domains"/>
    <property type="match status" value="2"/>
</dbReference>
<dbReference type="AlphaFoldDB" id="A0A1I6G3I2"/>
<dbReference type="STRING" id="553469.SAMN04487947_0488"/>
<evidence type="ECO:0000259" key="2">
    <source>
        <dbReference type="PROSITE" id="PS51201"/>
    </source>
</evidence>
<sequence length="562" mass="59631">MRELQNVDGLHPRDLSQRQRLLVVYVLGLVAVVLSYTALYNFGMRAYESRPQSVFRSFQAVLATLTTTGYGADAPWTTPEMNVFLGLVQVTGVVIGFVTLRVLIIPLFERAPLSLDDRLSKKEGHVVVAEYRRDTDLLLDELEARDVGYVLLESDQTEAKRLSDEGYQAIHGDPENPSDLDRASVEEASLLVADAGDRNASIVLTAMEANEGLRTVSFATSPRRNPAFTELGVDRSVAPHALIGRRLAEKATTPVAVDVAGEGDGTEDGGEDAGSVEVRELLVRRGSPLHGVRVGDSPLADRSDLTVVAGWFDGELRLPPSPDDELSPNTVLIVAGPERAIAGATADLSNLRAPREERNERIVVAGNGEGGRAARDAIPDDVAVTTVDSDPDTHPDVVGDVTEPKTLRQAGVGGASALIVTVDDDATALLAVATARSLSADVEILVRVTDAGKESPAFGAGADYVLSIQRACARLVAAEVGGDPVVDPVSRIRLVRADADSFVGESLSSARRDGGCGWTVVGVVRDGTVEMDERTTVEPDDVVVVAGSDDAVREFEGTAEEG</sequence>
<feature type="domain" description="RCK C-terminal" evidence="3">
    <location>
        <begin position="480"/>
        <end position="561"/>
    </location>
</feature>
<dbReference type="Gene3D" id="3.40.50.720">
    <property type="entry name" value="NAD(P)-binding Rossmann-like Domain"/>
    <property type="match status" value="2"/>
</dbReference>
<proteinExistence type="predicted"/>
<gene>
    <name evidence="4" type="ORF">SAMN04487947_0488</name>
</gene>
<accession>A0A1I6G3I2</accession>
<dbReference type="InterPro" id="IPR036721">
    <property type="entry name" value="RCK_C_sf"/>
</dbReference>
<dbReference type="GO" id="GO:0008324">
    <property type="term" value="F:monoatomic cation transmembrane transporter activity"/>
    <property type="evidence" value="ECO:0007669"/>
    <property type="project" value="InterPro"/>
</dbReference>
<keyword evidence="5" id="KW-1185">Reference proteome</keyword>